<evidence type="ECO:0000313" key="5">
    <source>
        <dbReference type="EMBL" id="MES4993125.1"/>
    </source>
</evidence>
<keyword evidence="2 5" id="KW-0012">Acyltransferase</keyword>
<dbReference type="EC" id="2.3.1.-" evidence="4 5"/>
<evidence type="ECO:0000313" key="4">
    <source>
        <dbReference type="EMBL" id="MBB4492438.1"/>
    </source>
</evidence>
<proteinExistence type="predicted"/>
<evidence type="ECO:0000256" key="2">
    <source>
        <dbReference type="ARBA" id="ARBA00023315"/>
    </source>
</evidence>
<dbReference type="Gene3D" id="3.40.630.30">
    <property type="match status" value="1"/>
</dbReference>
<dbReference type="SUPFAM" id="SSF55729">
    <property type="entry name" value="Acyl-CoA N-acyltransferases (Nat)"/>
    <property type="match status" value="1"/>
</dbReference>
<dbReference type="Proteomes" id="UP000534590">
    <property type="component" value="Unassembled WGS sequence"/>
</dbReference>
<evidence type="ECO:0000313" key="6">
    <source>
        <dbReference type="Proteomes" id="UP000534590"/>
    </source>
</evidence>
<gene>
    <name evidence="5" type="ORF">ABVB70_22670</name>
    <name evidence="4" type="ORF">GGE40_004283</name>
</gene>
<dbReference type="EMBL" id="JBETME010000012">
    <property type="protein sequence ID" value="MES4993125.1"/>
    <property type="molecule type" value="Genomic_DNA"/>
</dbReference>
<accession>A0ABD5LR99</accession>
<dbReference type="Proteomes" id="UP001438189">
    <property type="component" value="Unassembled WGS sequence"/>
</dbReference>
<dbReference type="PANTHER" id="PTHR43800">
    <property type="entry name" value="PEPTIDYL-LYSINE N-ACETYLTRANSFERASE YJAB"/>
    <property type="match status" value="1"/>
</dbReference>
<dbReference type="GeneID" id="97368111"/>
<comment type="caution">
    <text evidence="5">The sequence shown here is derived from an EMBL/GenBank/DDBJ whole genome shotgun (WGS) entry which is preliminary data.</text>
</comment>
<dbReference type="Pfam" id="PF13508">
    <property type="entry name" value="Acetyltransf_7"/>
    <property type="match status" value="1"/>
</dbReference>
<dbReference type="PROSITE" id="PS51186">
    <property type="entry name" value="GNAT"/>
    <property type="match status" value="1"/>
</dbReference>
<dbReference type="AlphaFoldDB" id="A0ABD5LR99"/>
<protein>
    <submittedName>
        <fullName evidence="4 5">Acetyltransferase</fullName>
        <ecNumber evidence="4 5">2.3.1.-</ecNumber>
    </submittedName>
</protein>
<dbReference type="RefSeq" id="WP_111797429.1">
    <property type="nucleotide sequence ID" value="NZ_JACIGS010000005.1"/>
</dbReference>
<dbReference type="EMBL" id="JACIHP010000005">
    <property type="protein sequence ID" value="MBB4492438.1"/>
    <property type="molecule type" value="Genomic_DNA"/>
</dbReference>
<dbReference type="InterPro" id="IPR000182">
    <property type="entry name" value="GNAT_dom"/>
</dbReference>
<dbReference type="GO" id="GO:0016746">
    <property type="term" value="F:acyltransferase activity"/>
    <property type="evidence" value="ECO:0007669"/>
    <property type="project" value="UniProtKB-KW"/>
</dbReference>
<organism evidence="5 7">
    <name type="scientific">Agrobacterium radiobacter</name>
    <dbReference type="NCBI Taxonomy" id="362"/>
    <lineage>
        <taxon>Bacteria</taxon>
        <taxon>Pseudomonadati</taxon>
        <taxon>Pseudomonadota</taxon>
        <taxon>Alphaproteobacteria</taxon>
        <taxon>Hyphomicrobiales</taxon>
        <taxon>Rhizobiaceae</taxon>
        <taxon>Rhizobium/Agrobacterium group</taxon>
        <taxon>Agrobacterium</taxon>
        <taxon>Agrobacterium tumefaciens complex</taxon>
    </lineage>
</organism>
<evidence type="ECO:0000256" key="1">
    <source>
        <dbReference type="ARBA" id="ARBA00022679"/>
    </source>
</evidence>
<dbReference type="PANTHER" id="PTHR43800:SF1">
    <property type="entry name" value="PEPTIDYL-LYSINE N-ACETYLTRANSFERASE YJAB"/>
    <property type="match status" value="1"/>
</dbReference>
<dbReference type="InterPro" id="IPR016181">
    <property type="entry name" value="Acyl_CoA_acyltransferase"/>
</dbReference>
<evidence type="ECO:0000259" key="3">
    <source>
        <dbReference type="PROSITE" id="PS51186"/>
    </source>
</evidence>
<keyword evidence="1 5" id="KW-0808">Transferase</keyword>
<name>A0ABD5LR99_AGRRD</name>
<evidence type="ECO:0000313" key="7">
    <source>
        <dbReference type="Proteomes" id="UP001438189"/>
    </source>
</evidence>
<reference evidence="5 7" key="2">
    <citation type="submission" date="2024-06" db="EMBL/GenBank/DDBJ databases">
        <title>Genome sequencing of Agrobacterium spp. from tobacco in Serbia.</title>
        <authorList>
            <person name="Ilicic R.J."/>
            <person name="Studholme D.J."/>
            <person name="Jelusic A."/>
            <person name="Barac G."/>
            <person name="Bagi F."/>
            <person name="Popovic Milovanovic T."/>
        </authorList>
    </citation>
    <scope>NUCLEOTIDE SEQUENCE [LARGE SCALE GENOMIC DNA]</scope>
    <source>
        <strain evidence="5 7">DA1</strain>
    </source>
</reference>
<sequence length="150" mass="17022">MKNHDVLIRPYAPAKDTQELSLIWLEASRVVHPFIGEARLVEQRALIENQYLPSAETWVATIHDLPCGFISLLDTFVGGIFVSPNRQGRGIGRRLIAHALGLRGELSLDVYIENRQAMSFYTELGFRELSRRPVDDDGYPFENARLRLTG</sequence>
<reference evidence="4 6" key="1">
    <citation type="submission" date="2020-08" db="EMBL/GenBank/DDBJ databases">
        <title>Genomic Encyclopedia of Type Strains, Phase IV (KMG-V): Genome sequencing to study the core and pangenomes of soil and plant-associated prokaryotes.</title>
        <authorList>
            <person name="Whitman W."/>
        </authorList>
    </citation>
    <scope>NUCLEOTIDE SEQUENCE [LARGE SCALE GENOMIC DNA]</scope>
    <source>
        <strain evidence="4 6">SEMIA 461</strain>
    </source>
</reference>
<feature type="domain" description="N-acetyltransferase" evidence="3">
    <location>
        <begin position="6"/>
        <end position="150"/>
    </location>
</feature>
<keyword evidence="6" id="KW-1185">Reference proteome</keyword>
<dbReference type="CDD" id="cd04301">
    <property type="entry name" value="NAT_SF"/>
    <property type="match status" value="1"/>
</dbReference>